<sequence length="268" mass="30323">MFFIFSKIVGFFLDLGTVWGILLILATLMSLFQRTRKLSFKIFMAQAIVILLVTVLPVGEWLEHRLEMRFPTQTDVSSEIVGVITLAGSIDIETYKESGLTEFESSSDRIFEMIRMSKMYPSLPIIYTGGDGALMSSGLSEADIVAAWMVQAELAKPNIKFETSSRNTFENAVFSRALLKQQWPTLLNGKWLLITSARHMPRAVGTFHKAGWNIEPWPVDYETANGILLTSLNVSRSISSMSRALKEWVGLTAYYWTDRTNEWFPAPE</sequence>
<dbReference type="InterPro" id="IPR014729">
    <property type="entry name" value="Rossmann-like_a/b/a_fold"/>
</dbReference>
<dbReference type="EMBL" id="JPWJ01000014">
    <property type="protein sequence ID" value="RCK45523.1"/>
    <property type="molecule type" value="Genomic_DNA"/>
</dbReference>
<dbReference type="GO" id="GO:0000270">
    <property type="term" value="P:peptidoglycan metabolic process"/>
    <property type="evidence" value="ECO:0007669"/>
    <property type="project" value="TreeGrafter"/>
</dbReference>
<evidence type="ECO:0000259" key="2">
    <source>
        <dbReference type="Pfam" id="PF02698"/>
    </source>
</evidence>
<feature type="domain" description="DUF218" evidence="2">
    <location>
        <begin position="102"/>
        <end position="250"/>
    </location>
</feature>
<dbReference type="GO" id="GO:0043164">
    <property type="term" value="P:Gram-negative-bacterium-type cell wall biogenesis"/>
    <property type="evidence" value="ECO:0007669"/>
    <property type="project" value="TreeGrafter"/>
</dbReference>
<protein>
    <recommendedName>
        <fullName evidence="2">DUF218 domain-containing protein</fullName>
    </recommendedName>
</protein>
<evidence type="ECO:0000313" key="4">
    <source>
        <dbReference type="Proteomes" id="UP000252266"/>
    </source>
</evidence>
<dbReference type="Gene3D" id="3.40.50.620">
    <property type="entry name" value="HUPs"/>
    <property type="match status" value="1"/>
</dbReference>
<dbReference type="CDD" id="cd06259">
    <property type="entry name" value="YdcF-like"/>
    <property type="match status" value="1"/>
</dbReference>
<dbReference type="Proteomes" id="UP000252266">
    <property type="component" value="Unassembled WGS sequence"/>
</dbReference>
<organism evidence="3 4">
    <name type="scientific">Thalassospira xiamenensis</name>
    <dbReference type="NCBI Taxonomy" id="220697"/>
    <lineage>
        <taxon>Bacteria</taxon>
        <taxon>Pseudomonadati</taxon>
        <taxon>Pseudomonadota</taxon>
        <taxon>Alphaproteobacteria</taxon>
        <taxon>Rhodospirillales</taxon>
        <taxon>Thalassospiraceae</taxon>
        <taxon>Thalassospira</taxon>
    </lineage>
</organism>
<comment type="caution">
    <text evidence="3">The sequence shown here is derived from an EMBL/GenBank/DDBJ whole genome shotgun (WGS) entry which is preliminary data.</text>
</comment>
<dbReference type="InterPro" id="IPR051599">
    <property type="entry name" value="Cell_Envelope_Assoc"/>
</dbReference>
<proteinExistence type="predicted"/>
<dbReference type="InterPro" id="IPR003848">
    <property type="entry name" value="DUF218"/>
</dbReference>
<evidence type="ECO:0000313" key="3">
    <source>
        <dbReference type="EMBL" id="RCK45523.1"/>
    </source>
</evidence>
<gene>
    <name evidence="3" type="ORF">TH44_20885</name>
</gene>
<keyword evidence="1" id="KW-0812">Transmembrane</keyword>
<dbReference type="Pfam" id="PF02698">
    <property type="entry name" value="DUF218"/>
    <property type="match status" value="1"/>
</dbReference>
<name>A0A367WVN8_9PROT</name>
<dbReference type="PANTHER" id="PTHR30336:SF4">
    <property type="entry name" value="ENVELOPE BIOGENESIS FACTOR ELYC"/>
    <property type="match status" value="1"/>
</dbReference>
<feature type="transmembrane region" description="Helical" evidence="1">
    <location>
        <begin position="38"/>
        <end position="59"/>
    </location>
</feature>
<feature type="transmembrane region" description="Helical" evidence="1">
    <location>
        <begin position="12"/>
        <end position="32"/>
    </location>
</feature>
<accession>A0A367WVN8</accession>
<dbReference type="PANTHER" id="PTHR30336">
    <property type="entry name" value="INNER MEMBRANE PROTEIN, PROBABLE PERMEASE"/>
    <property type="match status" value="1"/>
</dbReference>
<reference evidence="3 4" key="1">
    <citation type="submission" date="2014-07" db="EMBL/GenBank/DDBJ databases">
        <title>Draft genome sequence of Thalassospira xiamenensis IB13.</title>
        <authorList>
            <person name="Lai Q."/>
            <person name="Shao Z."/>
        </authorList>
    </citation>
    <scope>NUCLEOTIDE SEQUENCE [LARGE SCALE GENOMIC DNA]</scope>
    <source>
        <strain evidence="3 4">IB13</strain>
    </source>
</reference>
<dbReference type="GO" id="GO:0005886">
    <property type="term" value="C:plasma membrane"/>
    <property type="evidence" value="ECO:0007669"/>
    <property type="project" value="TreeGrafter"/>
</dbReference>
<dbReference type="AlphaFoldDB" id="A0A367WVN8"/>
<keyword evidence="1" id="KW-0472">Membrane</keyword>
<keyword evidence="1" id="KW-1133">Transmembrane helix</keyword>
<dbReference type="RefSeq" id="WP_062959916.1">
    <property type="nucleotide sequence ID" value="NZ_JPWJ01000014.1"/>
</dbReference>
<evidence type="ECO:0000256" key="1">
    <source>
        <dbReference type="SAM" id="Phobius"/>
    </source>
</evidence>